<feature type="chain" id="PRO_5045867209" evidence="1">
    <location>
        <begin position="22"/>
        <end position="84"/>
    </location>
</feature>
<organism evidence="2 3">
    <name type="scientific">Amylibacter marinus</name>
    <dbReference type="NCBI Taxonomy" id="1475483"/>
    <lineage>
        <taxon>Bacteria</taxon>
        <taxon>Pseudomonadati</taxon>
        <taxon>Pseudomonadota</taxon>
        <taxon>Alphaproteobacteria</taxon>
        <taxon>Rhodobacterales</taxon>
        <taxon>Paracoccaceae</taxon>
        <taxon>Amylibacter</taxon>
    </lineage>
</organism>
<evidence type="ECO:0000313" key="2">
    <source>
        <dbReference type="EMBL" id="GLQ35310.1"/>
    </source>
</evidence>
<dbReference type="Proteomes" id="UP001156694">
    <property type="component" value="Unassembled WGS sequence"/>
</dbReference>
<evidence type="ECO:0000256" key="1">
    <source>
        <dbReference type="SAM" id="SignalP"/>
    </source>
</evidence>
<reference evidence="3" key="1">
    <citation type="journal article" date="2019" name="Int. J. Syst. Evol. Microbiol.">
        <title>The Global Catalogue of Microorganisms (GCM) 10K type strain sequencing project: providing services to taxonomists for standard genome sequencing and annotation.</title>
        <authorList>
            <consortium name="The Broad Institute Genomics Platform"/>
            <consortium name="The Broad Institute Genome Sequencing Center for Infectious Disease"/>
            <person name="Wu L."/>
            <person name="Ma J."/>
        </authorList>
    </citation>
    <scope>NUCLEOTIDE SEQUENCE [LARGE SCALE GENOMIC DNA]</scope>
    <source>
        <strain evidence="3">NBRC 110140</strain>
    </source>
</reference>
<dbReference type="RefSeq" id="WP_284377588.1">
    <property type="nucleotide sequence ID" value="NZ_BSNN01000004.1"/>
</dbReference>
<name>A0ABQ5VVF5_9RHOB</name>
<proteinExistence type="predicted"/>
<evidence type="ECO:0000313" key="3">
    <source>
        <dbReference type="Proteomes" id="UP001156694"/>
    </source>
</evidence>
<keyword evidence="1" id="KW-0732">Signal</keyword>
<comment type="caution">
    <text evidence="2">The sequence shown here is derived from an EMBL/GenBank/DDBJ whole genome shotgun (WGS) entry which is preliminary data.</text>
</comment>
<sequence length="84" mass="9344">MNLLKTTLISTCMIIPNVASAQINCEPPTQLICWGGYQCFCDSIREIEVKGVNILILSNPDVLKPVKVDAELQEAIKKAQSRRK</sequence>
<gene>
    <name evidence="2" type="ORF">GCM10007939_15930</name>
</gene>
<keyword evidence="3" id="KW-1185">Reference proteome</keyword>
<protein>
    <submittedName>
        <fullName evidence="2">Uncharacterized protein</fullName>
    </submittedName>
</protein>
<dbReference type="EMBL" id="BSNN01000004">
    <property type="protein sequence ID" value="GLQ35310.1"/>
    <property type="molecule type" value="Genomic_DNA"/>
</dbReference>
<feature type="signal peptide" evidence="1">
    <location>
        <begin position="1"/>
        <end position="21"/>
    </location>
</feature>
<accession>A0ABQ5VVF5</accession>